<dbReference type="GO" id="GO:0010333">
    <property type="term" value="F:terpene synthase activity"/>
    <property type="evidence" value="ECO:0007669"/>
    <property type="project" value="InterPro"/>
</dbReference>
<dbReference type="InterPro" id="IPR050148">
    <property type="entry name" value="Terpene_synthase-like"/>
</dbReference>
<reference evidence="3" key="2">
    <citation type="journal article" date="2015" name="Data Brief">
        <title>Shoot transcriptome of the giant reed, Arundo donax.</title>
        <authorList>
            <person name="Barrero R.A."/>
            <person name="Guerrero F.D."/>
            <person name="Moolhuijzen P."/>
            <person name="Goolsby J.A."/>
            <person name="Tidwell J."/>
            <person name="Bellgard S.E."/>
            <person name="Bellgard M.I."/>
        </authorList>
    </citation>
    <scope>NUCLEOTIDE SEQUENCE</scope>
    <source>
        <tissue evidence="3">Shoot tissue taken approximately 20 cm above the soil surface</tissue>
    </source>
</reference>
<name>A0A0A9DV46_ARUDO</name>
<keyword evidence="1" id="KW-0479">Metal-binding</keyword>
<dbReference type="GO" id="GO:0016114">
    <property type="term" value="P:terpenoid biosynthetic process"/>
    <property type="evidence" value="ECO:0007669"/>
    <property type="project" value="InterPro"/>
</dbReference>
<dbReference type="SUPFAM" id="SSF48576">
    <property type="entry name" value="Terpenoid synthases"/>
    <property type="match status" value="1"/>
</dbReference>
<dbReference type="PANTHER" id="PTHR31225:SF228">
    <property type="entry name" value="ALPHA-TERPINEOL SYNTHASE, CHLOROPLASTIC"/>
    <property type="match status" value="1"/>
</dbReference>
<sequence length="215" mass="25495">MRSILHNVLHTYQVFENELEPKHKYRLSYLKDVTIDWVRAYNTEVIWRDERYIPATIEEHLRLSVRSGACHLLSCASFVGMEDIATKESFDWVSSMPKIVHSLCIILRLLDDLKSYDREQMSLHVASTIDSGMKEHNVSMELAQKKIKELIEQSWKNLNEEWLKPNKTQPMELLERIFNLTRTMEFYYKQDDAYTNSYIIKDTINSVFVDSFTVF</sequence>
<feature type="domain" description="Terpene synthase metal-binding" evidence="2">
    <location>
        <begin position="1"/>
        <end position="156"/>
    </location>
</feature>
<proteinExistence type="predicted"/>
<dbReference type="Pfam" id="PF03936">
    <property type="entry name" value="Terpene_synth_C"/>
    <property type="match status" value="1"/>
</dbReference>
<evidence type="ECO:0000313" key="3">
    <source>
        <dbReference type="EMBL" id="JAD87607.1"/>
    </source>
</evidence>
<dbReference type="InterPro" id="IPR005630">
    <property type="entry name" value="Terpene_synthase_metal-bd"/>
</dbReference>
<dbReference type="AlphaFoldDB" id="A0A0A9DV46"/>
<dbReference type="EMBL" id="GBRH01210288">
    <property type="protein sequence ID" value="JAD87607.1"/>
    <property type="molecule type" value="Transcribed_RNA"/>
</dbReference>
<protein>
    <submittedName>
        <fullName evidence="3">Stc1</fullName>
    </submittedName>
</protein>
<organism evidence="3">
    <name type="scientific">Arundo donax</name>
    <name type="common">Giant reed</name>
    <name type="synonym">Donax arundinaceus</name>
    <dbReference type="NCBI Taxonomy" id="35708"/>
    <lineage>
        <taxon>Eukaryota</taxon>
        <taxon>Viridiplantae</taxon>
        <taxon>Streptophyta</taxon>
        <taxon>Embryophyta</taxon>
        <taxon>Tracheophyta</taxon>
        <taxon>Spermatophyta</taxon>
        <taxon>Magnoliopsida</taxon>
        <taxon>Liliopsida</taxon>
        <taxon>Poales</taxon>
        <taxon>Poaceae</taxon>
        <taxon>PACMAD clade</taxon>
        <taxon>Arundinoideae</taxon>
        <taxon>Arundineae</taxon>
        <taxon>Arundo</taxon>
    </lineage>
</organism>
<dbReference type="InterPro" id="IPR008949">
    <property type="entry name" value="Isoprenoid_synthase_dom_sf"/>
</dbReference>
<evidence type="ECO:0000256" key="1">
    <source>
        <dbReference type="ARBA" id="ARBA00022723"/>
    </source>
</evidence>
<dbReference type="PANTHER" id="PTHR31225">
    <property type="entry name" value="OS04G0344100 PROTEIN-RELATED"/>
    <property type="match status" value="1"/>
</dbReference>
<dbReference type="GO" id="GO:0000287">
    <property type="term" value="F:magnesium ion binding"/>
    <property type="evidence" value="ECO:0007669"/>
    <property type="project" value="InterPro"/>
</dbReference>
<reference evidence="3" key="1">
    <citation type="submission" date="2014-09" db="EMBL/GenBank/DDBJ databases">
        <authorList>
            <person name="Magalhaes I.L.F."/>
            <person name="Oliveira U."/>
            <person name="Santos F.R."/>
            <person name="Vidigal T.H.D.A."/>
            <person name="Brescovit A.D."/>
            <person name="Santos A.J."/>
        </authorList>
    </citation>
    <scope>NUCLEOTIDE SEQUENCE</scope>
    <source>
        <tissue evidence="3">Shoot tissue taken approximately 20 cm above the soil surface</tissue>
    </source>
</reference>
<evidence type="ECO:0000259" key="2">
    <source>
        <dbReference type="Pfam" id="PF03936"/>
    </source>
</evidence>
<dbReference type="Gene3D" id="1.10.600.10">
    <property type="entry name" value="Farnesyl Diphosphate Synthase"/>
    <property type="match status" value="1"/>
</dbReference>
<accession>A0A0A9DV46</accession>